<sequence length="136" mass="13817">MSQVVSDPALTQTSVEAADLVVCLRPVTNAQGTVIDYAFYNITAQNFANSVVAMGLLGIAPTLPATAPANGGLFLNADALSYSPVQGTESGAILTQAAMQKSYAAWVGSLPTSDPGTGTGTFWNNNGVATESVSST</sequence>
<dbReference type="Proteomes" id="UP001176960">
    <property type="component" value="Unassembled WGS sequence"/>
</dbReference>
<name>A0AA35UYM5_9PROT</name>
<reference evidence="2" key="1">
    <citation type="submission" date="2023-03" db="EMBL/GenBank/DDBJ databases">
        <authorList>
            <person name="Cleenwerck I."/>
        </authorList>
    </citation>
    <scope>NUCLEOTIDE SEQUENCE</scope>
    <source>
        <strain evidence="2">LMG 32879</strain>
    </source>
</reference>
<feature type="region of interest" description="Disordered" evidence="1">
    <location>
        <begin position="117"/>
        <end position="136"/>
    </location>
</feature>
<proteinExistence type="predicted"/>
<dbReference type="RefSeq" id="WP_289843414.1">
    <property type="nucleotide sequence ID" value="NZ_CATKSH010000002.1"/>
</dbReference>
<dbReference type="AlphaFoldDB" id="A0AA35UYM5"/>
<protein>
    <submittedName>
        <fullName evidence="2">Uncharacterized protein</fullName>
    </submittedName>
</protein>
<keyword evidence="3" id="KW-1185">Reference proteome</keyword>
<organism evidence="2 3">
    <name type="scientific">Brytella acorum</name>
    <dbReference type="NCBI Taxonomy" id="2959299"/>
    <lineage>
        <taxon>Bacteria</taxon>
        <taxon>Pseudomonadati</taxon>
        <taxon>Pseudomonadota</taxon>
        <taxon>Alphaproteobacteria</taxon>
        <taxon>Acetobacterales</taxon>
        <taxon>Acetobacteraceae</taxon>
        <taxon>Brytella</taxon>
    </lineage>
</organism>
<evidence type="ECO:0000313" key="2">
    <source>
        <dbReference type="EMBL" id="CAI9119531.1"/>
    </source>
</evidence>
<accession>A0AA35UYM5</accession>
<evidence type="ECO:0000313" key="3">
    <source>
        <dbReference type="Proteomes" id="UP001176960"/>
    </source>
</evidence>
<evidence type="ECO:0000256" key="1">
    <source>
        <dbReference type="SAM" id="MobiDB-lite"/>
    </source>
</evidence>
<gene>
    <name evidence="2" type="ORF">LMG32879_000348</name>
</gene>
<dbReference type="EMBL" id="CATKSH010000002">
    <property type="protein sequence ID" value="CAI9119531.1"/>
    <property type="molecule type" value="Genomic_DNA"/>
</dbReference>
<feature type="compositionally biased region" description="Polar residues" evidence="1">
    <location>
        <begin position="122"/>
        <end position="136"/>
    </location>
</feature>
<comment type="caution">
    <text evidence="2">The sequence shown here is derived from an EMBL/GenBank/DDBJ whole genome shotgun (WGS) entry which is preliminary data.</text>
</comment>